<feature type="compositionally biased region" description="Polar residues" evidence="1">
    <location>
        <begin position="131"/>
        <end position="159"/>
    </location>
</feature>
<protein>
    <submittedName>
        <fullName evidence="2">Gag-pol polyprotein</fullName>
    </submittedName>
</protein>
<keyword evidence="3" id="KW-1185">Reference proteome</keyword>
<evidence type="ECO:0000313" key="2">
    <source>
        <dbReference type="EnsemblPlants" id="PGSC0003DMT400091341"/>
    </source>
</evidence>
<evidence type="ECO:0000313" key="3">
    <source>
        <dbReference type="Proteomes" id="UP000011115"/>
    </source>
</evidence>
<dbReference type="Gramene" id="PGSC0003DMT400091341">
    <property type="protein sequence ID" value="PGSC0003DMT400091341"/>
    <property type="gene ID" value="PGSC0003DMG400040912"/>
</dbReference>
<dbReference type="InParanoid" id="M1DMD7"/>
<reference evidence="2" key="2">
    <citation type="submission" date="2015-06" db="UniProtKB">
        <authorList>
            <consortium name="EnsemblPlants"/>
        </authorList>
    </citation>
    <scope>IDENTIFICATION</scope>
    <source>
        <strain evidence="2">DM1-3 516 R44</strain>
    </source>
</reference>
<dbReference type="HOGENOM" id="CLU_1177163_0_0_1"/>
<sequence>MAITPPKVPVCQALKEKINLAIERTSRCVVEWFRDAVLDRPNASLIQLSIQSQLLIMPPRRAVGDHPARRNVEEQEVPNAPEMQPQGEVTNAKFRETIRMLIQAVTNQHVKEEKLRDREEFKNKRAKTRNESGQQKNNANRSSFQQKQKGHAPSSTSALHQRTKVSIIVRISELNLPMLRVVWRKGGSKLPACAKCDPGASLSFVTPYVAMNFVVIPEQLSEPYSVSTPVGESIIT</sequence>
<feature type="compositionally biased region" description="Basic and acidic residues" evidence="1">
    <location>
        <begin position="112"/>
        <end position="123"/>
    </location>
</feature>
<accession>M1DMD7</accession>
<proteinExistence type="predicted"/>
<organism evidence="2 3">
    <name type="scientific">Solanum tuberosum</name>
    <name type="common">Potato</name>
    <dbReference type="NCBI Taxonomy" id="4113"/>
    <lineage>
        <taxon>Eukaryota</taxon>
        <taxon>Viridiplantae</taxon>
        <taxon>Streptophyta</taxon>
        <taxon>Embryophyta</taxon>
        <taxon>Tracheophyta</taxon>
        <taxon>Spermatophyta</taxon>
        <taxon>Magnoliopsida</taxon>
        <taxon>eudicotyledons</taxon>
        <taxon>Gunneridae</taxon>
        <taxon>Pentapetalae</taxon>
        <taxon>asterids</taxon>
        <taxon>lamiids</taxon>
        <taxon>Solanales</taxon>
        <taxon>Solanaceae</taxon>
        <taxon>Solanoideae</taxon>
        <taxon>Solaneae</taxon>
        <taxon>Solanum</taxon>
    </lineage>
</organism>
<feature type="region of interest" description="Disordered" evidence="1">
    <location>
        <begin position="66"/>
        <end position="86"/>
    </location>
</feature>
<dbReference type="AlphaFoldDB" id="M1DMD7"/>
<dbReference type="Proteomes" id="UP000011115">
    <property type="component" value="Unassembled WGS sequence"/>
</dbReference>
<name>M1DMD7_SOLTU</name>
<dbReference type="EnsemblPlants" id="PGSC0003DMT400091341">
    <property type="protein sequence ID" value="PGSC0003DMT400091341"/>
    <property type="gene ID" value="PGSC0003DMG400040912"/>
</dbReference>
<dbReference type="PaxDb" id="4113-PGSC0003DMT400091341"/>
<evidence type="ECO:0000256" key="1">
    <source>
        <dbReference type="SAM" id="MobiDB-lite"/>
    </source>
</evidence>
<reference evidence="3" key="1">
    <citation type="journal article" date="2011" name="Nature">
        <title>Genome sequence and analysis of the tuber crop potato.</title>
        <authorList>
            <consortium name="The Potato Genome Sequencing Consortium"/>
        </authorList>
    </citation>
    <scope>NUCLEOTIDE SEQUENCE [LARGE SCALE GENOMIC DNA]</scope>
    <source>
        <strain evidence="3">cv. DM1-3 516 R44</strain>
    </source>
</reference>
<feature type="region of interest" description="Disordered" evidence="1">
    <location>
        <begin position="112"/>
        <end position="159"/>
    </location>
</feature>